<accession>A0A9W6XKV2</accession>
<comment type="caution">
    <text evidence="3">The sequence shown here is derived from an EMBL/GenBank/DDBJ whole genome shotgun (WGS) entry which is preliminary data.</text>
</comment>
<dbReference type="PROSITE" id="PS50013">
    <property type="entry name" value="CHROMO_2"/>
    <property type="match status" value="1"/>
</dbReference>
<dbReference type="AlphaFoldDB" id="A0A9W6XKV2"/>
<name>A0A9W6XKV2_9STRA</name>
<reference evidence="3" key="1">
    <citation type="submission" date="2023-04" db="EMBL/GenBank/DDBJ databases">
        <title>Phytophthora fragariaefolia NBRC 109709.</title>
        <authorList>
            <person name="Ichikawa N."/>
            <person name="Sato H."/>
            <person name="Tonouchi N."/>
        </authorList>
    </citation>
    <scope>NUCLEOTIDE SEQUENCE</scope>
    <source>
        <strain evidence="3">NBRC 109709</strain>
    </source>
</reference>
<feature type="domain" description="Chromo" evidence="2">
    <location>
        <begin position="136"/>
        <end position="184"/>
    </location>
</feature>
<dbReference type="InterPro" id="IPR000953">
    <property type="entry name" value="Chromo/chromo_shadow_dom"/>
</dbReference>
<evidence type="ECO:0000259" key="2">
    <source>
        <dbReference type="PROSITE" id="PS50013"/>
    </source>
</evidence>
<dbReference type="SUPFAM" id="SSF54160">
    <property type="entry name" value="Chromo domain-like"/>
    <property type="match status" value="1"/>
</dbReference>
<gene>
    <name evidence="3" type="ORF">Pfra01_001250300</name>
</gene>
<evidence type="ECO:0000256" key="1">
    <source>
        <dbReference type="SAM" id="MobiDB-lite"/>
    </source>
</evidence>
<keyword evidence="4" id="KW-1185">Reference proteome</keyword>
<protein>
    <submittedName>
        <fullName evidence="3">Unnamed protein product</fullName>
    </submittedName>
</protein>
<dbReference type="InterPro" id="IPR016197">
    <property type="entry name" value="Chromo-like_dom_sf"/>
</dbReference>
<evidence type="ECO:0000313" key="4">
    <source>
        <dbReference type="Proteomes" id="UP001165121"/>
    </source>
</evidence>
<organism evidence="3 4">
    <name type="scientific">Phytophthora fragariaefolia</name>
    <dbReference type="NCBI Taxonomy" id="1490495"/>
    <lineage>
        <taxon>Eukaryota</taxon>
        <taxon>Sar</taxon>
        <taxon>Stramenopiles</taxon>
        <taxon>Oomycota</taxon>
        <taxon>Peronosporomycetes</taxon>
        <taxon>Peronosporales</taxon>
        <taxon>Peronosporaceae</taxon>
        <taxon>Phytophthora</taxon>
    </lineage>
</organism>
<feature type="compositionally biased region" description="Low complexity" evidence="1">
    <location>
        <begin position="193"/>
        <end position="203"/>
    </location>
</feature>
<dbReference type="Gene3D" id="2.40.50.40">
    <property type="match status" value="1"/>
</dbReference>
<dbReference type="EMBL" id="BSXT01001257">
    <property type="protein sequence ID" value="GMF40579.1"/>
    <property type="molecule type" value="Genomic_DNA"/>
</dbReference>
<dbReference type="Proteomes" id="UP001165121">
    <property type="component" value="Unassembled WGS sequence"/>
</dbReference>
<evidence type="ECO:0000313" key="3">
    <source>
        <dbReference type="EMBL" id="GMF40579.1"/>
    </source>
</evidence>
<feature type="region of interest" description="Disordered" evidence="1">
    <location>
        <begin position="190"/>
        <end position="211"/>
    </location>
</feature>
<dbReference type="OrthoDB" id="116407at2759"/>
<sequence>MIPQDGGRSRLTAMAVNTSVRDDAKADLQIGRIVRKPYVTRVDAIDLVGAVLANSDVGAFVLAARVVPCANKLAVTWQGPKRVVRAITDYIYEVQDIVSPFALATHHASRLRYYQDGLQGVTQDLEAHALHAAGGHLVEQFLKVRLGASSRQWEILVEWVGLDPEEASWEPVAVMFQDVPELLKRSGAAQTFRSSSSGGSPRPTDVDESPCPDIGIEVEASWKKVICTPDYCSAVDAYGRCARRGHGIGRT</sequence>
<proteinExistence type="predicted"/>